<name>A0ABM6IDA6_9RHOB</name>
<dbReference type="EMBL" id="CP019437">
    <property type="protein sequence ID" value="AQS46650.1"/>
    <property type="molecule type" value="Genomic_DNA"/>
</dbReference>
<evidence type="ECO:0000256" key="4">
    <source>
        <dbReference type="SAM" id="SignalP"/>
    </source>
</evidence>
<evidence type="ECO:0000256" key="3">
    <source>
        <dbReference type="ARBA" id="ARBA00022764"/>
    </source>
</evidence>
<feature type="chain" id="PRO_5047002665" evidence="4">
    <location>
        <begin position="23"/>
        <end position="163"/>
    </location>
</feature>
<dbReference type="NCBIfam" id="TIGR03002">
    <property type="entry name" value="outer_YhbN_LptA"/>
    <property type="match status" value="1"/>
</dbReference>
<proteinExistence type="predicted"/>
<feature type="domain" description="Organic solvent tolerance-like N-terminal" evidence="5">
    <location>
        <begin position="39"/>
        <end position="145"/>
    </location>
</feature>
<dbReference type="Proteomes" id="UP000185622">
    <property type="component" value="Chromosome"/>
</dbReference>
<dbReference type="InterPro" id="IPR052037">
    <property type="entry name" value="LPS_export_LptA"/>
</dbReference>
<evidence type="ECO:0000256" key="2">
    <source>
        <dbReference type="ARBA" id="ARBA00022729"/>
    </source>
</evidence>
<dbReference type="InterPro" id="IPR005653">
    <property type="entry name" value="OstA-like_N"/>
</dbReference>
<evidence type="ECO:0000313" key="7">
    <source>
        <dbReference type="Proteomes" id="UP000185622"/>
    </source>
</evidence>
<keyword evidence="7" id="KW-1185">Reference proteome</keyword>
<dbReference type="Pfam" id="PF03968">
    <property type="entry name" value="LptD_N"/>
    <property type="match status" value="1"/>
</dbReference>
<gene>
    <name evidence="6" type="ORF">BMG03_01640</name>
</gene>
<dbReference type="Gene3D" id="2.60.450.10">
    <property type="entry name" value="Lipopolysaccharide (LPS) transport protein A like domain"/>
    <property type="match status" value="1"/>
</dbReference>
<sequence>MFRARFFTACAMVVSFPVLVMAQSVNFGGLRADKTAPVEVTADSLNVDQQSGQAVFSGNVEVTQGDMHMKAAELEVFYASDKRSEITKLHATGGVTLVSPTEAAEAEEAVYDVKAGTVVMTGKVLLTQGNNVMSGNKLNVDLSTGTGTMDGRVRTLLKPAGSK</sequence>
<dbReference type="PANTHER" id="PTHR36504">
    <property type="entry name" value="LIPOPOLYSACCHARIDE EXPORT SYSTEM PROTEIN LPTA"/>
    <property type="match status" value="1"/>
</dbReference>
<protein>
    <submittedName>
        <fullName evidence="6">Lipopolysaccharide transport periplasmic protein LptA</fullName>
    </submittedName>
</protein>
<keyword evidence="3" id="KW-0574">Periplasm</keyword>
<reference evidence="6 7" key="1">
    <citation type="submission" date="2017-01" db="EMBL/GenBank/DDBJ databases">
        <title>The complete genome sequence of a sulfur-oxidizing marine bacterium Thioclava sp. 25B10_4T.</title>
        <authorList>
            <person name="Liu Y."/>
            <person name="Lai Q."/>
            <person name="Shao Z."/>
        </authorList>
    </citation>
    <scope>NUCLEOTIDE SEQUENCE [LARGE SCALE GENOMIC DNA]</scope>
    <source>
        <strain evidence="6 7">25B10_4</strain>
    </source>
</reference>
<evidence type="ECO:0000256" key="1">
    <source>
        <dbReference type="ARBA" id="ARBA00022448"/>
    </source>
</evidence>
<keyword evidence="1" id="KW-0813">Transport</keyword>
<feature type="signal peptide" evidence="4">
    <location>
        <begin position="1"/>
        <end position="22"/>
    </location>
</feature>
<evidence type="ECO:0000259" key="5">
    <source>
        <dbReference type="Pfam" id="PF03968"/>
    </source>
</evidence>
<dbReference type="InterPro" id="IPR014340">
    <property type="entry name" value="LptA"/>
</dbReference>
<keyword evidence="2 4" id="KW-0732">Signal</keyword>
<evidence type="ECO:0000313" key="6">
    <source>
        <dbReference type="EMBL" id="AQS46650.1"/>
    </source>
</evidence>
<dbReference type="PANTHER" id="PTHR36504:SF1">
    <property type="entry name" value="LIPOPOLYSACCHARIDE EXPORT SYSTEM PROTEIN LPTA"/>
    <property type="match status" value="1"/>
</dbReference>
<accession>A0ABM6IDA6</accession>
<dbReference type="RefSeq" id="WP_075775183.1">
    <property type="nucleotide sequence ID" value="NZ_CP019437.1"/>
</dbReference>
<organism evidence="6 7">
    <name type="scientific">Thioclava nitratireducens</name>
    <dbReference type="NCBI Taxonomy" id="1915078"/>
    <lineage>
        <taxon>Bacteria</taxon>
        <taxon>Pseudomonadati</taxon>
        <taxon>Pseudomonadota</taxon>
        <taxon>Alphaproteobacteria</taxon>
        <taxon>Rhodobacterales</taxon>
        <taxon>Paracoccaceae</taxon>
        <taxon>Thioclava</taxon>
    </lineage>
</organism>